<dbReference type="EMBL" id="CP000482">
    <property type="protein sequence ID" value="ABL00107.1"/>
    <property type="molecule type" value="Genomic_DNA"/>
</dbReference>
<reference evidence="1 2" key="1">
    <citation type="submission" date="2006-10" db="EMBL/GenBank/DDBJ databases">
        <title>Complete sequence of chromosome of Pelobacter propionicus DSM 2379.</title>
        <authorList>
            <consortium name="US DOE Joint Genome Institute"/>
            <person name="Copeland A."/>
            <person name="Lucas S."/>
            <person name="Lapidus A."/>
            <person name="Barry K."/>
            <person name="Detter J.C."/>
            <person name="Glavina del Rio T."/>
            <person name="Hammon N."/>
            <person name="Israni S."/>
            <person name="Dalin E."/>
            <person name="Tice H."/>
            <person name="Pitluck S."/>
            <person name="Saunders E."/>
            <person name="Brettin T."/>
            <person name="Bruce D."/>
            <person name="Han C."/>
            <person name="Tapia R."/>
            <person name="Schmutz J."/>
            <person name="Larimer F."/>
            <person name="Land M."/>
            <person name="Hauser L."/>
            <person name="Kyrpides N."/>
            <person name="Kim E."/>
            <person name="Lovley D."/>
            <person name="Richardson P."/>
        </authorList>
    </citation>
    <scope>NUCLEOTIDE SEQUENCE [LARGE SCALE GENOMIC DNA]</scope>
    <source>
        <strain evidence="2">DSM 2379 / NBRC 103807 / OttBd1</strain>
    </source>
</reference>
<proteinExistence type="predicted"/>
<evidence type="ECO:0000313" key="2">
    <source>
        <dbReference type="Proteomes" id="UP000006732"/>
    </source>
</evidence>
<name>A1ARY6_PELPD</name>
<dbReference type="AlphaFoldDB" id="A1ARY6"/>
<accession>A1ARY6</accession>
<sequence>MHPNSKINSKATVPYPEILYNSCLFVESLEKIAVKIIIEIIDNIAVTNKEIGECIGSEDCDMFLIPQQNEPINIPIDTASSG</sequence>
<protein>
    <submittedName>
        <fullName evidence="1">Uncharacterized protein</fullName>
    </submittedName>
</protein>
<evidence type="ECO:0000313" key="1">
    <source>
        <dbReference type="EMBL" id="ABL00107.1"/>
    </source>
</evidence>
<dbReference type="Proteomes" id="UP000006732">
    <property type="component" value="Chromosome"/>
</dbReference>
<gene>
    <name evidence="1" type="ordered locus">Ppro_2501</name>
</gene>
<organism evidence="1 2">
    <name type="scientific">Pelobacter propionicus (strain DSM 2379 / NBRC 103807 / OttBd1)</name>
    <dbReference type="NCBI Taxonomy" id="338966"/>
    <lineage>
        <taxon>Bacteria</taxon>
        <taxon>Pseudomonadati</taxon>
        <taxon>Thermodesulfobacteriota</taxon>
        <taxon>Desulfuromonadia</taxon>
        <taxon>Desulfuromonadales</taxon>
        <taxon>Desulfuromonadaceae</taxon>
        <taxon>Pelobacter</taxon>
    </lineage>
</organism>
<dbReference type="RefSeq" id="WP_011736361.1">
    <property type="nucleotide sequence ID" value="NC_008609.1"/>
</dbReference>
<dbReference type="KEGG" id="ppd:Ppro_2501"/>
<keyword evidence="2" id="KW-1185">Reference proteome</keyword>
<dbReference type="HOGENOM" id="CLU_2555275_0_0_7"/>